<protein>
    <recommendedName>
        <fullName evidence="2">Insulin receptor substrate 1</fullName>
    </recommendedName>
    <alternativeName>
        <fullName evidence="8">Protein chico</fullName>
    </alternativeName>
</protein>
<evidence type="ECO:0000259" key="10">
    <source>
        <dbReference type="PROSITE" id="PS50003"/>
    </source>
</evidence>
<evidence type="ECO:0000256" key="3">
    <source>
        <dbReference type="ARBA" id="ARBA00022553"/>
    </source>
</evidence>
<gene>
    <name evidence="12" type="primary">CSON014895</name>
</gene>
<dbReference type="GO" id="GO:0005886">
    <property type="term" value="C:plasma membrane"/>
    <property type="evidence" value="ECO:0007669"/>
    <property type="project" value="TreeGrafter"/>
</dbReference>
<dbReference type="OMA" id="FFVENGH"/>
<keyword evidence="6" id="KW-0221">Differentiation</keyword>
<dbReference type="EMBL" id="UFQT01000088">
    <property type="protein sequence ID" value="SSX19506.1"/>
    <property type="molecule type" value="Genomic_DNA"/>
</dbReference>
<comment type="function">
    <text evidence="9">Activates phosphatidylinositol 3-kinase when bound to the regulatory p85 subunit. May mediate the control of various cellular processes by insulin-like peptides. When phosphorylated by the insulin receptor binds specifically to various cellular proteins containing SH2 domains. Involved in control of cell proliferation, cell size, and body and organ growth throughout development. Also has a role in a signaling pathway controlling the physiological response required to endure periods of low nutrient conditions. Insulin/insulin-like growth factor (IGF) signaling pathway has a role in regulating aging and is necessary in the ovary for vitellogenic maturation.</text>
</comment>
<dbReference type="SUPFAM" id="SSF50729">
    <property type="entry name" value="PH domain-like"/>
    <property type="match status" value="2"/>
</dbReference>
<comment type="subunit">
    <text evidence="1">Bindings to phosphatidylinositol 3-kinase and SHP2.</text>
</comment>
<keyword evidence="5" id="KW-0677">Repeat</keyword>
<dbReference type="Gene3D" id="2.30.29.30">
    <property type="entry name" value="Pleckstrin-homology domain (PH domain)/Phosphotyrosine-binding domain (PTB)"/>
    <property type="match status" value="2"/>
</dbReference>
<dbReference type="VEuPathDB" id="VectorBase:CSON014895"/>
<dbReference type="GO" id="GO:0005829">
    <property type="term" value="C:cytosol"/>
    <property type="evidence" value="ECO:0007669"/>
    <property type="project" value="TreeGrafter"/>
</dbReference>
<dbReference type="PROSITE" id="PS50003">
    <property type="entry name" value="PH_DOMAIN"/>
    <property type="match status" value="1"/>
</dbReference>
<reference evidence="12" key="2">
    <citation type="submission" date="2018-07" db="EMBL/GenBank/DDBJ databases">
        <authorList>
            <person name="Quirk P.G."/>
            <person name="Krulwich T.A."/>
        </authorList>
    </citation>
    <scope>NUCLEOTIDE SEQUENCE</scope>
</reference>
<feature type="domain" description="PH" evidence="10">
    <location>
        <begin position="5"/>
        <end position="112"/>
    </location>
</feature>
<reference evidence="11" key="1">
    <citation type="submission" date="2018-04" db="EMBL/GenBank/DDBJ databases">
        <authorList>
            <person name="Go L.Y."/>
            <person name="Mitchell J.A."/>
        </authorList>
    </citation>
    <scope>NUCLEOTIDE SEQUENCE</scope>
    <source>
        <tissue evidence="11">Whole organism</tissue>
    </source>
</reference>
<evidence type="ECO:0000256" key="4">
    <source>
        <dbReference type="ARBA" id="ARBA00022604"/>
    </source>
</evidence>
<evidence type="ECO:0000313" key="12">
    <source>
        <dbReference type="EMBL" id="SSX19506.1"/>
    </source>
</evidence>
<proteinExistence type="predicted"/>
<evidence type="ECO:0000313" key="11">
    <source>
        <dbReference type="EMBL" id="SSW99124.1"/>
    </source>
</evidence>
<dbReference type="GO" id="GO:0005158">
    <property type="term" value="F:insulin receptor binding"/>
    <property type="evidence" value="ECO:0007669"/>
    <property type="project" value="InterPro"/>
</dbReference>
<keyword evidence="4" id="KW-0341">Growth regulation</keyword>
<evidence type="ECO:0000256" key="5">
    <source>
        <dbReference type="ARBA" id="ARBA00022737"/>
    </source>
</evidence>
<dbReference type="GO" id="GO:0008286">
    <property type="term" value="P:insulin receptor signaling pathway"/>
    <property type="evidence" value="ECO:0007669"/>
    <property type="project" value="InterPro"/>
</dbReference>
<name>A0A336LNF4_CULSO</name>
<dbReference type="PANTHER" id="PTHR10614">
    <property type="entry name" value="INSULIN RECEPTOR SUBSTRATE"/>
    <property type="match status" value="1"/>
</dbReference>
<dbReference type="PRINTS" id="PR00628">
    <property type="entry name" value="INSULINRSI"/>
</dbReference>
<accession>A0A336LNF4</accession>
<evidence type="ECO:0000256" key="6">
    <source>
        <dbReference type="ARBA" id="ARBA00022782"/>
    </source>
</evidence>
<dbReference type="GO" id="GO:0048477">
    <property type="term" value="P:oogenesis"/>
    <property type="evidence" value="ECO:0007669"/>
    <property type="project" value="UniProtKB-KW"/>
</dbReference>
<dbReference type="InterPro" id="IPR002404">
    <property type="entry name" value="IRS_PTB"/>
</dbReference>
<dbReference type="GO" id="GO:0043548">
    <property type="term" value="F:phosphatidylinositol 3-kinase binding"/>
    <property type="evidence" value="ECO:0007669"/>
    <property type="project" value="TreeGrafter"/>
</dbReference>
<dbReference type="InterPro" id="IPR039011">
    <property type="entry name" value="IRS"/>
</dbReference>
<sequence length="188" mass="22083">MGDKNVVLEGYMKKLKTMKKKYFVLYGDTKDMFAHLRYYDSEKKYKQSLTKRDTSSSKRCIILRECFNINRRMDTKHQHVLALYTKEEGFCIIFDDEEELKRWFDILLRLQKGISLNENEPTPRPLFEHIWEVNVEKKGLGATKGLHGSYRLCISEKNLSFVKIGFTSSVNRESNVDPVDVSLGSIRR</sequence>
<evidence type="ECO:0000256" key="9">
    <source>
        <dbReference type="ARBA" id="ARBA00046145"/>
    </source>
</evidence>
<evidence type="ECO:0000256" key="8">
    <source>
        <dbReference type="ARBA" id="ARBA00033282"/>
    </source>
</evidence>
<dbReference type="Pfam" id="PF00169">
    <property type="entry name" value="PH"/>
    <property type="match status" value="1"/>
</dbReference>
<dbReference type="AlphaFoldDB" id="A0A336LNF4"/>
<dbReference type="InterPro" id="IPR011993">
    <property type="entry name" value="PH-like_dom_sf"/>
</dbReference>
<dbReference type="PANTHER" id="PTHR10614:SF13">
    <property type="entry name" value="INSULIN RECEPTOR SUBSTRATE 1"/>
    <property type="match status" value="1"/>
</dbReference>
<organism evidence="12">
    <name type="scientific">Culicoides sonorensis</name>
    <name type="common">Biting midge</name>
    <dbReference type="NCBI Taxonomy" id="179676"/>
    <lineage>
        <taxon>Eukaryota</taxon>
        <taxon>Metazoa</taxon>
        <taxon>Ecdysozoa</taxon>
        <taxon>Arthropoda</taxon>
        <taxon>Hexapoda</taxon>
        <taxon>Insecta</taxon>
        <taxon>Pterygota</taxon>
        <taxon>Neoptera</taxon>
        <taxon>Endopterygota</taxon>
        <taxon>Diptera</taxon>
        <taxon>Nematocera</taxon>
        <taxon>Chironomoidea</taxon>
        <taxon>Ceratopogonidae</taxon>
        <taxon>Ceratopogoninae</taxon>
        <taxon>Culicoides</taxon>
        <taxon>Monoculicoides</taxon>
    </lineage>
</organism>
<evidence type="ECO:0000256" key="2">
    <source>
        <dbReference type="ARBA" id="ARBA00015710"/>
    </source>
</evidence>
<evidence type="ECO:0000256" key="7">
    <source>
        <dbReference type="ARBA" id="ARBA00022943"/>
    </source>
</evidence>
<keyword evidence="7" id="KW-0896">Oogenesis</keyword>
<keyword evidence="3" id="KW-0597">Phosphoprotein</keyword>
<dbReference type="SMART" id="SM00233">
    <property type="entry name" value="PH"/>
    <property type="match status" value="1"/>
</dbReference>
<dbReference type="EMBL" id="UFQS01000088">
    <property type="protein sequence ID" value="SSW99124.1"/>
    <property type="molecule type" value="Genomic_DNA"/>
</dbReference>
<dbReference type="InterPro" id="IPR001849">
    <property type="entry name" value="PH_domain"/>
</dbReference>
<evidence type="ECO:0000256" key="1">
    <source>
        <dbReference type="ARBA" id="ARBA00011440"/>
    </source>
</evidence>